<proteinExistence type="predicted"/>
<keyword evidence="3" id="KW-1185">Reference proteome</keyword>
<dbReference type="InterPro" id="IPR038606">
    <property type="entry name" value="To_sf"/>
</dbReference>
<reference evidence="2 3" key="1">
    <citation type="submission" date="2021-06" db="EMBL/GenBank/DDBJ databases">
        <title>A haploid diamondback moth (Plutella xylostella L.) genome assembly resolves 31 chromosomes and identifies a diamide resistance mutation.</title>
        <authorList>
            <person name="Ward C.M."/>
            <person name="Perry K.D."/>
            <person name="Baker G."/>
            <person name="Powis K."/>
            <person name="Heckel D.G."/>
            <person name="Baxter S.W."/>
        </authorList>
    </citation>
    <scope>NUCLEOTIDE SEQUENCE [LARGE SCALE GENOMIC DNA]</scope>
    <source>
        <strain evidence="2 3">LV</strain>
        <tissue evidence="2">Single pupa</tissue>
    </source>
</reference>
<dbReference type="SMART" id="SM00700">
    <property type="entry name" value="JHBP"/>
    <property type="match status" value="1"/>
</dbReference>
<name>A0ABQ7R0B3_PLUXY</name>
<dbReference type="EMBL" id="JAHIBW010000005">
    <property type="protein sequence ID" value="KAG7310729.1"/>
    <property type="molecule type" value="Genomic_DNA"/>
</dbReference>
<organism evidence="2 3">
    <name type="scientific">Plutella xylostella</name>
    <name type="common">Diamondback moth</name>
    <name type="synonym">Plutella maculipennis</name>
    <dbReference type="NCBI Taxonomy" id="51655"/>
    <lineage>
        <taxon>Eukaryota</taxon>
        <taxon>Metazoa</taxon>
        <taxon>Ecdysozoa</taxon>
        <taxon>Arthropoda</taxon>
        <taxon>Hexapoda</taxon>
        <taxon>Insecta</taxon>
        <taxon>Pterygota</taxon>
        <taxon>Neoptera</taxon>
        <taxon>Endopterygota</taxon>
        <taxon>Lepidoptera</taxon>
        <taxon>Glossata</taxon>
        <taxon>Ditrysia</taxon>
        <taxon>Yponomeutoidea</taxon>
        <taxon>Plutellidae</taxon>
        <taxon>Plutella</taxon>
    </lineage>
</organism>
<evidence type="ECO:0000313" key="2">
    <source>
        <dbReference type="EMBL" id="KAG7310729.1"/>
    </source>
</evidence>
<dbReference type="Proteomes" id="UP000823941">
    <property type="component" value="Chromosome 5"/>
</dbReference>
<protein>
    <submittedName>
        <fullName evidence="2">Uncharacterized protein</fullName>
    </submittedName>
</protein>
<dbReference type="PANTHER" id="PTHR11008:SF18">
    <property type="entry name" value="BCDNA.GH05536-RELATED"/>
    <property type="match status" value="1"/>
</dbReference>
<feature type="signal peptide" evidence="1">
    <location>
        <begin position="1"/>
        <end position="23"/>
    </location>
</feature>
<comment type="caution">
    <text evidence="2">The sequence shown here is derived from an EMBL/GenBank/DDBJ whole genome shotgun (WGS) entry which is preliminary data.</text>
</comment>
<keyword evidence="1" id="KW-0732">Signal</keyword>
<gene>
    <name evidence="2" type="ORF">JYU34_003537</name>
</gene>
<sequence>MLVKQLTLTKVLSVLVLLANCHGRIEIEKYLKTCDRNSPDVNDCLLEAITEGLTLMCDGIPDLGLPPIDPYEQDDIKVEYKRNQISAKMYMKDIVVAGLRQAKVLDARLRADEERFHLEVDMTSPSVFVTGRYHGEGRYNSLRVNATGGFNTTMRDLVYTWKLDGKPLKRDGETFVKIHSFYMRPDVGDLQAYASDIFPDNPQLTELANQITNQNWRIMYRELLPYAQANWNLTGVKIANKIFLKVPYDQLFPASS</sequence>
<evidence type="ECO:0000313" key="3">
    <source>
        <dbReference type="Proteomes" id="UP000823941"/>
    </source>
</evidence>
<dbReference type="Pfam" id="PF06585">
    <property type="entry name" value="JHBP"/>
    <property type="match status" value="1"/>
</dbReference>
<evidence type="ECO:0000256" key="1">
    <source>
        <dbReference type="SAM" id="SignalP"/>
    </source>
</evidence>
<dbReference type="PANTHER" id="PTHR11008">
    <property type="entry name" value="PROTEIN TAKEOUT-LIKE PROTEIN"/>
    <property type="match status" value="1"/>
</dbReference>
<dbReference type="Gene3D" id="3.15.10.30">
    <property type="entry name" value="Haemolymph juvenile hormone binding protein"/>
    <property type="match status" value="1"/>
</dbReference>
<accession>A0ABQ7R0B3</accession>
<dbReference type="InterPro" id="IPR010562">
    <property type="entry name" value="Haemolymph_juvenile_hormone-bd"/>
</dbReference>
<feature type="chain" id="PRO_5046574251" evidence="1">
    <location>
        <begin position="24"/>
        <end position="256"/>
    </location>
</feature>